<comment type="caution">
    <text evidence="1">The sequence shown here is derived from an EMBL/GenBank/DDBJ whole genome shotgun (WGS) entry which is preliminary data.</text>
</comment>
<accession>A0ACC1NZY9</accession>
<evidence type="ECO:0000313" key="2">
    <source>
        <dbReference type="Proteomes" id="UP001143856"/>
    </source>
</evidence>
<dbReference type="EMBL" id="JAPDGR010001201">
    <property type="protein sequence ID" value="KAJ2984911.1"/>
    <property type="molecule type" value="Genomic_DNA"/>
</dbReference>
<gene>
    <name evidence="1" type="ORF">NUW58_g5814</name>
</gene>
<dbReference type="Proteomes" id="UP001143856">
    <property type="component" value="Unassembled WGS sequence"/>
</dbReference>
<keyword evidence="2" id="KW-1185">Reference proteome</keyword>
<reference evidence="1" key="1">
    <citation type="submission" date="2022-10" db="EMBL/GenBank/DDBJ databases">
        <title>Genome Sequence of Xylaria curta.</title>
        <authorList>
            <person name="Buettner E."/>
        </authorList>
    </citation>
    <scope>NUCLEOTIDE SEQUENCE</scope>
    <source>
        <strain evidence="1">Babe10</strain>
    </source>
</reference>
<organism evidence="1 2">
    <name type="scientific">Xylaria curta</name>
    <dbReference type="NCBI Taxonomy" id="42375"/>
    <lineage>
        <taxon>Eukaryota</taxon>
        <taxon>Fungi</taxon>
        <taxon>Dikarya</taxon>
        <taxon>Ascomycota</taxon>
        <taxon>Pezizomycotina</taxon>
        <taxon>Sordariomycetes</taxon>
        <taxon>Xylariomycetidae</taxon>
        <taxon>Xylariales</taxon>
        <taxon>Xylariaceae</taxon>
        <taxon>Xylaria</taxon>
    </lineage>
</organism>
<sequence>MESGGASPMPSSVATPRSSTTSVGGQDPTPPRTKICVYCGSAAGKSLKHIEAAQALGRAMAEKDIELVYGGGTVGLMGEVAKTIVSINGPSAVHGIIPEALVKWERDDTYAAKKDVNGYHVPEESVYGRTTVVKDMHTRKRMMAQEVLEGGPGSGFIALSGGFGTMEELLETATWNQLGIHSRGVCVLNIDGFYDGLLDWIRKAVEEQFLKPGNAGIIVTATHAEGAIEALQNYKVSDARCYGSNNSKDDIKSSIAKHYVVGLSSVQPSSFVLYLLLHQAQALKLDTAVVPPKQAMPAVELVSQAHGPGIVSMWCFTESNEV</sequence>
<protein>
    <submittedName>
        <fullName evidence="1">Uncharacterized protein</fullName>
    </submittedName>
</protein>
<proteinExistence type="predicted"/>
<evidence type="ECO:0000313" key="1">
    <source>
        <dbReference type="EMBL" id="KAJ2984911.1"/>
    </source>
</evidence>
<name>A0ACC1NZY9_9PEZI</name>